<dbReference type="InterPro" id="IPR002935">
    <property type="entry name" value="SAM_O-MeTrfase"/>
</dbReference>
<evidence type="ECO:0000313" key="7">
    <source>
        <dbReference type="Proteomes" id="UP001301350"/>
    </source>
</evidence>
<evidence type="ECO:0000256" key="4">
    <source>
        <dbReference type="ARBA" id="ARBA00023453"/>
    </source>
</evidence>
<evidence type="ECO:0000256" key="3">
    <source>
        <dbReference type="ARBA" id="ARBA00022691"/>
    </source>
</evidence>
<dbReference type="InterPro" id="IPR022111">
    <property type="entry name" value="Rhodanese_C"/>
</dbReference>
<protein>
    <recommendedName>
        <fullName evidence="5">Rhodanese domain-containing protein</fullName>
    </recommendedName>
</protein>
<dbReference type="Pfam" id="PF17773">
    <property type="entry name" value="UPF0176_N"/>
    <property type="match status" value="1"/>
</dbReference>
<dbReference type="Gene3D" id="3.40.250.10">
    <property type="entry name" value="Rhodanese-like domain"/>
    <property type="match status" value="1"/>
</dbReference>
<dbReference type="InterPro" id="IPR001763">
    <property type="entry name" value="Rhodanese-like_dom"/>
</dbReference>
<dbReference type="PROSITE" id="PS51682">
    <property type="entry name" value="SAM_OMT_I"/>
    <property type="match status" value="1"/>
</dbReference>
<name>A0AAV9IU95_CYACA</name>
<dbReference type="EMBL" id="JANCYW010000006">
    <property type="protein sequence ID" value="KAK4535729.1"/>
    <property type="molecule type" value="Genomic_DNA"/>
</dbReference>
<gene>
    <name evidence="6" type="ORF">CDCA_CDCA06G1754</name>
</gene>
<feature type="domain" description="Rhodanese" evidence="5">
    <location>
        <begin position="361"/>
        <end position="460"/>
    </location>
</feature>
<keyword evidence="2" id="KW-0808">Transferase</keyword>
<dbReference type="PANTHER" id="PTHR43846:SF1">
    <property type="entry name" value="TRNA URIDINE(34) HYDROXYLASE"/>
    <property type="match status" value="1"/>
</dbReference>
<evidence type="ECO:0000259" key="5">
    <source>
        <dbReference type="PROSITE" id="PS50206"/>
    </source>
</evidence>
<dbReference type="InterPro" id="IPR040503">
    <property type="entry name" value="TRHO_N"/>
</dbReference>
<comment type="similarity">
    <text evidence="4">Belongs to the class I-like SAM-binding methyltransferase superfamily. Cation-dependent O-methyltransferase family.</text>
</comment>
<keyword evidence="7" id="KW-1185">Reference proteome</keyword>
<dbReference type="Pfam" id="PF12368">
    <property type="entry name" value="Rhodanese_C"/>
    <property type="match status" value="1"/>
</dbReference>
<evidence type="ECO:0000256" key="2">
    <source>
        <dbReference type="ARBA" id="ARBA00022679"/>
    </source>
</evidence>
<dbReference type="Proteomes" id="UP001301350">
    <property type="component" value="Unassembled WGS sequence"/>
</dbReference>
<dbReference type="Gene3D" id="3.40.50.150">
    <property type="entry name" value="Vaccinia Virus protein VP39"/>
    <property type="match status" value="1"/>
</dbReference>
<keyword evidence="1" id="KW-0489">Methyltransferase</keyword>
<comment type="caution">
    <text evidence="6">The sequence shown here is derived from an EMBL/GenBank/DDBJ whole genome shotgun (WGS) entry which is preliminary data.</text>
</comment>
<reference evidence="6 7" key="1">
    <citation type="submission" date="2022-07" db="EMBL/GenBank/DDBJ databases">
        <title>Genome-wide signatures of adaptation to extreme environments.</title>
        <authorList>
            <person name="Cho C.H."/>
            <person name="Yoon H.S."/>
        </authorList>
    </citation>
    <scope>NUCLEOTIDE SEQUENCE [LARGE SCALE GENOMIC DNA]</scope>
    <source>
        <strain evidence="6 7">DBV 063 E5</strain>
    </source>
</reference>
<dbReference type="PANTHER" id="PTHR43846">
    <property type="entry name" value="UPF0176 PROTEIN YCEA"/>
    <property type="match status" value="1"/>
</dbReference>
<dbReference type="GO" id="GO:0008171">
    <property type="term" value="F:O-methyltransferase activity"/>
    <property type="evidence" value="ECO:0007669"/>
    <property type="project" value="InterPro"/>
</dbReference>
<keyword evidence="3" id="KW-0949">S-adenosyl-L-methionine</keyword>
<dbReference type="Pfam" id="PF00581">
    <property type="entry name" value="Rhodanese"/>
    <property type="match status" value="1"/>
</dbReference>
<evidence type="ECO:0000256" key="1">
    <source>
        <dbReference type="ARBA" id="ARBA00022603"/>
    </source>
</evidence>
<sequence length="792" mass="88428">MRAGFVTGWWSGQGRLAAGLLTRAAHNAQRWVVRETSRTLSTPLWHRVPLVLWNGVRPTSFTFGGLRMVHARSSRTASAPSTPTPVASARSDNTIFRVYLAPALRVALRASCNERRSRVFVPGTQPTLQALSEAIRERFAVLHKLEGSNVRVVLAVGHPESEQLVETDAALWEVQAAGQPLYLRWDPQADEQALRAFLERPRHFPTAAEKRIALPPFYPPSAKLEVVQCMHLLSFYRFVPLEAPDELAAALRAYLHPLNVRGRIYVAREGVNAQLVVPDVALSALQQLLAADALYLPELAGVRLNLDPTPMPLEVYHRSPPFRSLHVRCRRQVLADGLAQELDLSQRGQELAPAEWHAALDDPHAVLIDVRNVYESRVGTFQGAAESRPLRTGTFRDTWRALQHQLGGMPRDRRILTYCTGGIRCEKAAAYLHTRLGFSNVQRLAGGIVAYAAEARKHGWTSKFKGANYVFDERLESRVTEDVLAQCETCGTPYDSYTQCAHVPCHRRFIQCPKCRRRYTGCCGPKCQRALELTLQNGIGELHWYADSVSRPLPATPSEALLEEVEAETHRRYPDAAHMLSGRLQGMLLATLARLVRAERILELGTFTGYSALCLAGALGATAARTVITVEHEPGAAAIAQSFFDRAPTALAAIHLEHGRVAEVLRTMVQRNEPPFDLIYFDADKKGYIEYLQHILEHRLLSPQGVIVADNVMFRPRYGKRTHVGVEEVELDRHAHKVARRSASLADAMDAFNRYVQQEPRVVQVVLPVRDGVSVIQWREEYRQGKRGDGGG</sequence>
<dbReference type="AlphaFoldDB" id="A0AAV9IU95"/>
<dbReference type="Pfam" id="PF01596">
    <property type="entry name" value="Methyltransf_3"/>
    <property type="match status" value="1"/>
</dbReference>
<dbReference type="InterPro" id="IPR029063">
    <property type="entry name" value="SAM-dependent_MTases_sf"/>
</dbReference>
<proteinExistence type="inferred from homology"/>
<organism evidence="6 7">
    <name type="scientific">Cyanidium caldarium</name>
    <name type="common">Red alga</name>
    <dbReference type="NCBI Taxonomy" id="2771"/>
    <lineage>
        <taxon>Eukaryota</taxon>
        <taxon>Rhodophyta</taxon>
        <taxon>Bangiophyceae</taxon>
        <taxon>Cyanidiales</taxon>
        <taxon>Cyanidiaceae</taxon>
        <taxon>Cyanidium</taxon>
    </lineage>
</organism>
<dbReference type="SUPFAM" id="SSF52821">
    <property type="entry name" value="Rhodanese/Cell cycle control phosphatase"/>
    <property type="match status" value="1"/>
</dbReference>
<dbReference type="PROSITE" id="PS50206">
    <property type="entry name" value="RHODANESE_3"/>
    <property type="match status" value="1"/>
</dbReference>
<dbReference type="SUPFAM" id="SSF53335">
    <property type="entry name" value="S-adenosyl-L-methionine-dependent methyltransferases"/>
    <property type="match status" value="1"/>
</dbReference>
<dbReference type="SMART" id="SM00450">
    <property type="entry name" value="RHOD"/>
    <property type="match status" value="1"/>
</dbReference>
<dbReference type="NCBIfam" id="NF001133">
    <property type="entry name" value="PRK00142.1-1"/>
    <property type="match status" value="1"/>
</dbReference>
<dbReference type="GO" id="GO:0032259">
    <property type="term" value="P:methylation"/>
    <property type="evidence" value="ECO:0007669"/>
    <property type="project" value="UniProtKB-KW"/>
</dbReference>
<dbReference type="InterPro" id="IPR036873">
    <property type="entry name" value="Rhodanese-like_dom_sf"/>
</dbReference>
<dbReference type="Gene3D" id="3.30.70.100">
    <property type="match status" value="1"/>
</dbReference>
<evidence type="ECO:0000313" key="6">
    <source>
        <dbReference type="EMBL" id="KAK4535729.1"/>
    </source>
</evidence>
<accession>A0AAV9IU95</accession>